<dbReference type="EMBL" id="CADCTL010000098">
    <property type="protein sequence ID" value="CAA9236418.1"/>
    <property type="molecule type" value="Genomic_DNA"/>
</dbReference>
<gene>
    <name evidence="2" type="ORF">AVDCRST_MAG04-1393</name>
</gene>
<feature type="compositionally biased region" description="Basic and acidic residues" evidence="1">
    <location>
        <begin position="188"/>
        <end position="201"/>
    </location>
</feature>
<protein>
    <submittedName>
        <fullName evidence="2">Uncharacterized protein</fullName>
    </submittedName>
</protein>
<feature type="region of interest" description="Disordered" evidence="1">
    <location>
        <begin position="141"/>
        <end position="228"/>
    </location>
</feature>
<dbReference type="AlphaFoldDB" id="A0A6J4HYM5"/>
<feature type="region of interest" description="Disordered" evidence="1">
    <location>
        <begin position="271"/>
        <end position="302"/>
    </location>
</feature>
<accession>A0A6J4HYM5</accession>
<feature type="compositionally biased region" description="Basic residues" evidence="1">
    <location>
        <begin position="92"/>
        <end position="103"/>
    </location>
</feature>
<feature type="compositionally biased region" description="Basic residues" evidence="1">
    <location>
        <begin position="111"/>
        <end position="126"/>
    </location>
</feature>
<feature type="non-terminal residue" evidence="2">
    <location>
        <position position="302"/>
    </location>
</feature>
<reference evidence="2" key="1">
    <citation type="submission" date="2020-02" db="EMBL/GenBank/DDBJ databases">
        <authorList>
            <person name="Meier V. D."/>
        </authorList>
    </citation>
    <scope>NUCLEOTIDE SEQUENCE</scope>
    <source>
        <strain evidence="2">AVDCRST_MAG04</strain>
    </source>
</reference>
<feature type="compositionally biased region" description="Basic residues" evidence="1">
    <location>
        <begin position="177"/>
        <end position="187"/>
    </location>
</feature>
<feature type="compositionally biased region" description="Basic and acidic residues" evidence="1">
    <location>
        <begin position="282"/>
        <end position="294"/>
    </location>
</feature>
<feature type="compositionally biased region" description="Basic residues" evidence="1">
    <location>
        <begin position="53"/>
        <end position="64"/>
    </location>
</feature>
<sequence>GAVPARRLGRVGRFREPGAGRGRGGRVGARAAPVLPGRRAPPGDHRCDQLGGRGRRRSGAVGAHHRARLARRGGRQRPRDRRAVAGLLPVGHRHRRRHRRPRRTVLPAPVVRHRQGRRPARPRPRLHLRAGRVRREAALVRRRGGGPGPAVAAGFGRPATQALGQRRRGAGGGGAGRFRHRLLHRRHETPARRRPAPERHGALHPRQPVRPARPRRGPRGRLPGAVRGLGGLAPVAEVRRRRRIPHPARQPAFRAGEPRLRPLRRVVRQPAPFGRPGLCRPGQDRRPGAAERRLPLAPGGVL</sequence>
<feature type="compositionally biased region" description="Low complexity" evidence="1">
    <location>
        <begin position="149"/>
        <end position="164"/>
    </location>
</feature>
<evidence type="ECO:0000256" key="1">
    <source>
        <dbReference type="SAM" id="MobiDB-lite"/>
    </source>
</evidence>
<feature type="region of interest" description="Disordered" evidence="1">
    <location>
        <begin position="1"/>
        <end position="64"/>
    </location>
</feature>
<organism evidence="2">
    <name type="scientific">uncultured Acetobacteraceae bacterium</name>
    <dbReference type="NCBI Taxonomy" id="169975"/>
    <lineage>
        <taxon>Bacteria</taxon>
        <taxon>Pseudomonadati</taxon>
        <taxon>Pseudomonadota</taxon>
        <taxon>Alphaproteobacteria</taxon>
        <taxon>Acetobacterales</taxon>
        <taxon>Acetobacteraceae</taxon>
        <taxon>environmental samples</taxon>
    </lineage>
</organism>
<name>A0A6J4HYM5_9PROT</name>
<evidence type="ECO:0000313" key="2">
    <source>
        <dbReference type="EMBL" id="CAA9236418.1"/>
    </source>
</evidence>
<feature type="region of interest" description="Disordered" evidence="1">
    <location>
        <begin position="92"/>
        <end position="126"/>
    </location>
</feature>
<feature type="non-terminal residue" evidence="2">
    <location>
        <position position="1"/>
    </location>
</feature>
<proteinExistence type="predicted"/>